<evidence type="ECO:0000313" key="3">
    <source>
        <dbReference type="EMBL" id="PQJ75944.1"/>
    </source>
</evidence>
<reference evidence="3 4" key="1">
    <citation type="submission" date="2016-12" db="EMBL/GenBank/DDBJ databases">
        <title>Trade-off between light-utilization and light-protection in marine flavobacteria.</title>
        <authorList>
            <person name="Kumagai Y."/>
            <person name="Yoshizawa S."/>
            <person name="Kogure K."/>
            <person name="Iwasaki W."/>
        </authorList>
    </citation>
    <scope>NUCLEOTIDE SEQUENCE [LARGE SCALE GENOMIC DNA]</scope>
    <source>
        <strain evidence="3 4">KCTC 22729</strain>
    </source>
</reference>
<keyword evidence="4" id="KW-1185">Reference proteome</keyword>
<evidence type="ECO:0008006" key="5">
    <source>
        <dbReference type="Google" id="ProtNLM"/>
    </source>
</evidence>
<gene>
    <name evidence="3" type="ORF">BTO13_12235</name>
</gene>
<keyword evidence="2" id="KW-0732">Signal</keyword>
<feature type="signal peptide" evidence="2">
    <location>
        <begin position="1"/>
        <end position="23"/>
    </location>
</feature>
<evidence type="ECO:0000256" key="1">
    <source>
        <dbReference type="SAM" id="MobiDB-lite"/>
    </source>
</evidence>
<feature type="chain" id="PRO_5015616149" description="Tetratricopeptide repeat protein" evidence="2">
    <location>
        <begin position="24"/>
        <end position="982"/>
    </location>
</feature>
<feature type="region of interest" description="Disordered" evidence="1">
    <location>
        <begin position="308"/>
        <end position="349"/>
    </location>
</feature>
<dbReference type="Gene3D" id="1.25.40.10">
    <property type="entry name" value="Tetratricopeptide repeat domain"/>
    <property type="match status" value="1"/>
</dbReference>
<dbReference type="OrthoDB" id="1523851at2"/>
<evidence type="ECO:0000256" key="2">
    <source>
        <dbReference type="SAM" id="SignalP"/>
    </source>
</evidence>
<comment type="caution">
    <text evidence="3">The sequence shown here is derived from an EMBL/GenBank/DDBJ whole genome shotgun (WGS) entry which is preliminary data.</text>
</comment>
<name>A0A2S7WEB8_9FLAO</name>
<dbReference type="SUPFAM" id="SSF48452">
    <property type="entry name" value="TPR-like"/>
    <property type="match status" value="1"/>
</dbReference>
<protein>
    <recommendedName>
        <fullName evidence="5">Tetratricopeptide repeat protein</fullName>
    </recommendedName>
</protein>
<sequence length="982" mass="114914">MKLIKHILLILFLLPASIQSIFAQKGVEKSTTVSFGNRANNNQNGFDFSGVKFGYQFVNCGGNVVMGVNYSKNANFTTYWYNGKSYNKQAIGAELWPKPNEVEINTVKADLYFKNQNLGSVKLNYIVGNFAGCFGETHDVLKQVGKNSTSKEYKDNINDLSLQNIQVIAARAIGLWREPKINDKLNLLQKQKEEEKINAKVFQLEKDANLQIALGNFKNAKLKFEEAYKLQPSDKLKAEIEKANNLLLKKDKEDKIQAKLNEAYNLLNSNNFELALSKFKEVYAVHPTETIKQQIEYITKKIEEKKNNTTSDTTIKNNSNISNNTTYSKKSNPKRTTTNTTTNSKRTYNTKLTNTQNAAIDYAISNYELNLQRKLREQDRLYEQRRKEQLEEERKWQAEQRKERKRIREAAIQEANYQKYIKEQKERERIAKIEEEKRFNNWLRNEKARLDNQLTNWNNNVLAFINKVDKTYSIGKAENNIEYFDKLIQTLDNIIIAPNIPVLDKSIFIDDIINKTKGYQNIYSKYNYRNFIPEEIKNNLEKVYLYAKSHYGYHPATQYQQIFTHNKSKNKSDRINDILIRKTSIAKKAFKDGDIKVALFEYISAIINSNDFLESYNKPNLENFRHHINFGYILYYNGNLDYAKAYLKKGLEYYEKNKIYSPEYFEAYSHLISAYTKKDYPKEFIVDIENFEKRLKKSFNINKLDKINIKSNNISVDKNLQQSYFRVLAHGYQSLEGWNSMVKTKHKISHNSILNEAKSMIKKTDNIYELGNVIGDLVGYLKYREENFYKKYLTEFSEKRILPNYKKNEDLITLIRNSYNNKDYELTEKLGKEFILNNSISPSNYPDEINLAIRSAIFNGNFETGLTFAHYSLYRKKYQTRESSIRDTSDEKYALLLINLIMLNKTGHFYLIFDQDNKEIEKGTQITFYIQKDLAAFASSQKDGVYGYEILENIVKKFSEKKNNSPAILYIYNAINDAKTKI</sequence>
<proteinExistence type="predicted"/>
<dbReference type="AlphaFoldDB" id="A0A2S7WEB8"/>
<dbReference type="SMART" id="SM00028">
    <property type="entry name" value="TPR"/>
    <property type="match status" value="3"/>
</dbReference>
<dbReference type="RefSeq" id="WP_105047091.1">
    <property type="nucleotide sequence ID" value="NZ_CP150662.1"/>
</dbReference>
<dbReference type="EMBL" id="MSCL01000001">
    <property type="protein sequence ID" value="PQJ75944.1"/>
    <property type="molecule type" value="Genomic_DNA"/>
</dbReference>
<dbReference type="InterPro" id="IPR019734">
    <property type="entry name" value="TPR_rpt"/>
</dbReference>
<organism evidence="3 4">
    <name type="scientific">Polaribacter gangjinensis</name>
    <dbReference type="NCBI Taxonomy" id="574710"/>
    <lineage>
        <taxon>Bacteria</taxon>
        <taxon>Pseudomonadati</taxon>
        <taxon>Bacteroidota</taxon>
        <taxon>Flavobacteriia</taxon>
        <taxon>Flavobacteriales</taxon>
        <taxon>Flavobacteriaceae</taxon>
    </lineage>
</organism>
<dbReference type="Proteomes" id="UP000237608">
    <property type="component" value="Unassembled WGS sequence"/>
</dbReference>
<accession>A0A2S7WEB8</accession>
<evidence type="ECO:0000313" key="4">
    <source>
        <dbReference type="Proteomes" id="UP000237608"/>
    </source>
</evidence>
<dbReference type="InterPro" id="IPR011990">
    <property type="entry name" value="TPR-like_helical_dom_sf"/>
</dbReference>